<dbReference type="PANTHER" id="PTHR11717:SF7">
    <property type="entry name" value="LOW MOLECULAR WEIGHT PHOSPHOTYROSINE PROTEIN PHOSPHATASE"/>
    <property type="match status" value="1"/>
</dbReference>
<keyword evidence="4" id="KW-0904">Protein phosphatase</keyword>
<proteinExistence type="inferred from homology"/>
<dbReference type="InterPro" id="IPR050438">
    <property type="entry name" value="LMW_PTPase"/>
</dbReference>
<dbReference type="PRINTS" id="PR00719">
    <property type="entry name" value="LMWPTPASE"/>
</dbReference>
<name>A0A2K2U7H5_9ACTN</name>
<dbReference type="GO" id="GO:0004725">
    <property type="term" value="F:protein tyrosine phosphatase activity"/>
    <property type="evidence" value="ECO:0007669"/>
    <property type="project" value="UniProtKB-EC"/>
</dbReference>
<feature type="active site" description="Proton donor" evidence="5">
    <location>
        <position position="126"/>
    </location>
</feature>
<organism evidence="7 8">
    <name type="scientific">Rubneribacter badeniensis</name>
    <dbReference type="NCBI Taxonomy" id="2070688"/>
    <lineage>
        <taxon>Bacteria</taxon>
        <taxon>Bacillati</taxon>
        <taxon>Actinomycetota</taxon>
        <taxon>Coriobacteriia</taxon>
        <taxon>Eggerthellales</taxon>
        <taxon>Eggerthellaceae</taxon>
        <taxon>Rubneribacter</taxon>
    </lineage>
</organism>
<evidence type="ECO:0000259" key="6">
    <source>
        <dbReference type="SMART" id="SM00226"/>
    </source>
</evidence>
<evidence type="ECO:0000256" key="1">
    <source>
        <dbReference type="ARBA" id="ARBA00011063"/>
    </source>
</evidence>
<dbReference type="InterPro" id="IPR017867">
    <property type="entry name" value="Tyr_phospatase_low_mol_wt"/>
</dbReference>
<evidence type="ECO:0000313" key="8">
    <source>
        <dbReference type="Proteomes" id="UP000236488"/>
    </source>
</evidence>
<dbReference type="InterPro" id="IPR036196">
    <property type="entry name" value="Ptyr_pPase_sf"/>
</dbReference>
<dbReference type="RefSeq" id="WP_087195674.1">
    <property type="nucleotide sequence ID" value="NZ_PPEL01000005.1"/>
</dbReference>
<dbReference type="Gene3D" id="3.40.50.2300">
    <property type="match status" value="1"/>
</dbReference>
<dbReference type="EMBL" id="PPEL01000005">
    <property type="protein sequence ID" value="PNV66271.1"/>
    <property type="molecule type" value="Genomic_DNA"/>
</dbReference>
<feature type="active site" description="Nucleophile" evidence="5">
    <location>
        <position position="11"/>
    </location>
</feature>
<dbReference type="InterPro" id="IPR023485">
    <property type="entry name" value="Ptyr_pPase"/>
</dbReference>
<dbReference type="AlphaFoldDB" id="A0A2K2U7H5"/>
<reference evidence="7 8" key="1">
    <citation type="journal article" date="2018" name="Int. J. Syst. Evol. Microbiol.">
        <title>Rubneribacter badeniensis gen. nov., sp. nov. and Enteroscipio rubneri gen. nov., sp. nov., new members of the Eggerthellaceae isolated from human faeces.</title>
        <authorList>
            <person name="Danylec N."/>
            <person name="Gobl A."/>
            <person name="Stoll D.A."/>
            <person name="Hetzer B."/>
            <person name="Kulling S.E."/>
            <person name="Huch M."/>
        </authorList>
    </citation>
    <scope>NUCLEOTIDE SEQUENCE [LARGE SCALE GENOMIC DNA]</scope>
    <source>
        <strain evidence="7 8">ResAG-85</strain>
    </source>
</reference>
<sequence>MNAPFRILFVCHGNICRSPMAEFVMRDLARKRGMGHALLTASAATHDDEIGSPVHPGTRRVLAEVGIFCDGKTARRLRRADAGEWDLFVGMDEANLRDMRRQLGREAAERCVKLLEFAGSDRDVADPWYTGDFETTYDDVVAGCTGILAWLEADARVRASCS</sequence>
<dbReference type="Pfam" id="PF01451">
    <property type="entry name" value="LMWPc"/>
    <property type="match status" value="1"/>
</dbReference>
<dbReference type="Proteomes" id="UP000236488">
    <property type="component" value="Unassembled WGS sequence"/>
</dbReference>
<evidence type="ECO:0000256" key="3">
    <source>
        <dbReference type="ARBA" id="ARBA00022801"/>
    </source>
</evidence>
<protein>
    <recommendedName>
        <fullName evidence="2">protein-tyrosine-phosphatase</fullName>
        <ecNumber evidence="2">3.1.3.48</ecNumber>
    </recommendedName>
</protein>
<dbReference type="CDD" id="cd16343">
    <property type="entry name" value="LMWPTP"/>
    <property type="match status" value="1"/>
</dbReference>
<feature type="domain" description="Phosphotyrosine protein phosphatase I" evidence="6">
    <location>
        <begin position="5"/>
        <end position="150"/>
    </location>
</feature>
<keyword evidence="8" id="KW-1185">Reference proteome</keyword>
<comment type="caution">
    <text evidence="7">The sequence shown here is derived from an EMBL/GenBank/DDBJ whole genome shotgun (WGS) entry which is preliminary data.</text>
</comment>
<evidence type="ECO:0000256" key="5">
    <source>
        <dbReference type="PIRSR" id="PIRSR617867-1"/>
    </source>
</evidence>
<accession>A0A2K2U7H5</accession>
<evidence type="ECO:0000256" key="4">
    <source>
        <dbReference type="ARBA" id="ARBA00022912"/>
    </source>
</evidence>
<comment type="similarity">
    <text evidence="1">Belongs to the low molecular weight phosphotyrosine protein phosphatase family.</text>
</comment>
<dbReference type="EC" id="3.1.3.48" evidence="2"/>
<evidence type="ECO:0000256" key="2">
    <source>
        <dbReference type="ARBA" id="ARBA00013064"/>
    </source>
</evidence>
<feature type="active site" evidence="5">
    <location>
        <position position="17"/>
    </location>
</feature>
<dbReference type="SMART" id="SM00226">
    <property type="entry name" value="LMWPc"/>
    <property type="match status" value="1"/>
</dbReference>
<dbReference type="SUPFAM" id="SSF52788">
    <property type="entry name" value="Phosphotyrosine protein phosphatases I"/>
    <property type="match status" value="1"/>
</dbReference>
<keyword evidence="3" id="KW-0378">Hydrolase</keyword>
<evidence type="ECO:0000313" key="7">
    <source>
        <dbReference type="EMBL" id="PNV66271.1"/>
    </source>
</evidence>
<gene>
    <name evidence="7" type="ORF">C2L80_02325</name>
</gene>
<dbReference type="PANTHER" id="PTHR11717">
    <property type="entry name" value="LOW MOLECULAR WEIGHT PROTEIN TYROSINE PHOSPHATASE"/>
    <property type="match status" value="1"/>
</dbReference>